<dbReference type="PANTHER" id="PTHR12815:SF47">
    <property type="entry name" value="TRANSLOCATION AND ASSEMBLY MODULE SUBUNIT TAMA"/>
    <property type="match status" value="1"/>
</dbReference>
<dbReference type="PROSITE" id="PS51257">
    <property type="entry name" value="PROKAR_LIPOPROTEIN"/>
    <property type="match status" value="1"/>
</dbReference>
<dbReference type="Pfam" id="PF07244">
    <property type="entry name" value="POTRA"/>
    <property type="match status" value="1"/>
</dbReference>
<evidence type="ECO:0000256" key="1">
    <source>
        <dbReference type="ARBA" id="ARBA00004370"/>
    </source>
</evidence>
<keyword evidence="2" id="KW-0812">Transmembrane</keyword>
<dbReference type="AlphaFoldDB" id="A0A1H6SRU0"/>
<evidence type="ECO:0000256" key="2">
    <source>
        <dbReference type="ARBA" id="ARBA00022692"/>
    </source>
</evidence>
<evidence type="ECO:0000256" key="4">
    <source>
        <dbReference type="ARBA" id="ARBA00023136"/>
    </source>
</evidence>
<name>A0A1H6SRU0_9FLAO</name>
<accession>A0A1H6SRU0</accession>
<evidence type="ECO:0000313" key="8">
    <source>
        <dbReference type="EMBL" id="SEI66302.1"/>
    </source>
</evidence>
<evidence type="ECO:0000259" key="6">
    <source>
        <dbReference type="Pfam" id="PF01103"/>
    </source>
</evidence>
<gene>
    <name evidence="8" type="ORF">SAMN05660918_1331</name>
</gene>
<keyword evidence="4" id="KW-0472">Membrane</keyword>
<proteinExistence type="predicted"/>
<evidence type="ECO:0000259" key="7">
    <source>
        <dbReference type="Pfam" id="PF07244"/>
    </source>
</evidence>
<dbReference type="InterPro" id="IPR010827">
    <property type="entry name" value="BamA/TamA_POTRA"/>
</dbReference>
<dbReference type="EMBL" id="FNYA01000002">
    <property type="protein sequence ID" value="SEI66302.1"/>
    <property type="molecule type" value="Genomic_DNA"/>
</dbReference>
<dbReference type="Proteomes" id="UP000199702">
    <property type="component" value="Unassembled WGS sequence"/>
</dbReference>
<protein>
    <submittedName>
        <fullName evidence="8">Surface antigen</fullName>
    </submittedName>
</protein>
<dbReference type="Gene3D" id="2.40.160.50">
    <property type="entry name" value="membrane protein fhac: a member of the omp85/tpsb transporter family"/>
    <property type="match status" value="1"/>
</dbReference>
<dbReference type="InterPro" id="IPR000184">
    <property type="entry name" value="Bac_surfAg_D15"/>
</dbReference>
<sequence length="860" mass="98454">MNKIKCLKNLTSKIVLFFLFGILFYSCSEVRKLQKKQLLIHDNEIIVNDKSTNSEDLHNQLYQKPNSKLLGFKPRLQLYNLSKKNADSSYNAWLHKKPNRIERMTKLYSKKQVNRLGKSFFVSGYSNFLKEIGEAPSILDTSKVKKSEKRLYAYHFNRGFFDAKVSSKIDSLKNQKVKISYKVNTGNAYVIDSIFRNIESPIVDSLYVRISDKSLIKTGEAYSKENIENEKRRIATEFRNRGLYFFQENYIKPPDVDTIDKPDNKLNITFNIGNRVVKKGDSSYTEPFKLYRISKVNVFTDKQVKEKAVGIDSITYKKTNFYSSGKLKYKPKALTNAIFIEEGQLFSDKDKTLTTRALTNLRIFSFPRIQYVEDASGNGLIANIVLTPLKKYQYNIKGDLTHSNIQQFGISGFTGITFRNVFKGAEILDFAIRGNLGTSTDPSIKNSTNAFFNILEYGGDVKLSLPRIFFPINTKKIIKKESFPSTAITLGLSKQTNIGLDKENYNGSFYYDWGLNKDETKKFRFDLFNLQFVRNLNVGNYFNVYNYSYNTLNELAHVYNNNPNLTVDGALTGDLSLPGAVEFLNQVSYGGIPVNNEADFKTINTIGERRKRLIENNLILSSSFSYNLSTKRDINDVEFYNIKAKVESAGNVLNLIAKQKNEPFSDSNNRTLFGVEYAQYIKTEFEYIKHLHLYKKSSLAFRFFGGIAIPYGNSNSVPFSRSYFAGGSNDNRGWQAYSLGPGASKSVNDFNEANFKLSVNLEYRFNIFNSLNGALFADAGNIWNVFDNVEDEKLVFKGFKSLNDTAIGTGFGLRYDFGFFVVRGDFGYKLYNPAKEYSERWFRDMNLSKTVFNIGINYPF</sequence>
<feature type="domain" description="Bacterial surface antigen (D15)" evidence="6">
    <location>
        <begin position="675"/>
        <end position="838"/>
    </location>
</feature>
<dbReference type="Pfam" id="PF01103">
    <property type="entry name" value="Omp85"/>
    <property type="match status" value="1"/>
</dbReference>
<dbReference type="GO" id="GO:0019867">
    <property type="term" value="C:outer membrane"/>
    <property type="evidence" value="ECO:0007669"/>
    <property type="project" value="InterPro"/>
</dbReference>
<evidence type="ECO:0000256" key="3">
    <source>
        <dbReference type="ARBA" id="ARBA00022729"/>
    </source>
</evidence>
<dbReference type="Gene3D" id="3.10.20.310">
    <property type="entry name" value="membrane protein fhac"/>
    <property type="match status" value="1"/>
</dbReference>
<evidence type="ECO:0000256" key="5">
    <source>
        <dbReference type="ARBA" id="ARBA00023237"/>
    </source>
</evidence>
<dbReference type="InterPro" id="IPR039910">
    <property type="entry name" value="D15-like"/>
</dbReference>
<organism evidence="8 9">
    <name type="scientific">Flavobacterium terrigena</name>
    <dbReference type="NCBI Taxonomy" id="402734"/>
    <lineage>
        <taxon>Bacteria</taxon>
        <taxon>Pseudomonadati</taxon>
        <taxon>Bacteroidota</taxon>
        <taxon>Flavobacteriia</taxon>
        <taxon>Flavobacteriales</taxon>
        <taxon>Flavobacteriaceae</taxon>
        <taxon>Flavobacterium</taxon>
    </lineage>
</organism>
<dbReference type="PANTHER" id="PTHR12815">
    <property type="entry name" value="SORTING AND ASSEMBLY MACHINERY SAMM50 PROTEIN FAMILY MEMBER"/>
    <property type="match status" value="1"/>
</dbReference>
<reference evidence="9" key="1">
    <citation type="submission" date="2016-10" db="EMBL/GenBank/DDBJ databases">
        <authorList>
            <person name="Varghese N."/>
            <person name="Submissions S."/>
        </authorList>
    </citation>
    <scope>NUCLEOTIDE SEQUENCE [LARGE SCALE GENOMIC DNA]</scope>
    <source>
        <strain evidence="9">DSM 17934</strain>
    </source>
</reference>
<keyword evidence="3" id="KW-0732">Signal</keyword>
<feature type="domain" description="POTRA" evidence="7">
    <location>
        <begin position="137"/>
        <end position="186"/>
    </location>
</feature>
<dbReference type="STRING" id="402734.SAMN05660918_1331"/>
<keyword evidence="5" id="KW-0998">Cell outer membrane</keyword>
<comment type="subcellular location">
    <subcellularLocation>
        <location evidence="1">Membrane</location>
    </subcellularLocation>
</comment>
<evidence type="ECO:0000313" key="9">
    <source>
        <dbReference type="Proteomes" id="UP000199702"/>
    </source>
</evidence>
<keyword evidence="9" id="KW-1185">Reference proteome</keyword>